<dbReference type="HOGENOM" id="CLU_3402166_0_0_10"/>
<evidence type="ECO:0000313" key="1">
    <source>
        <dbReference type="EMBL" id="EIY69654.1"/>
    </source>
</evidence>
<sequence length="30" mass="3684">MKRTILKFMAKYLSEVGRNEMMKWGYTNEK</sequence>
<accession>I9I9B6</accession>
<proteinExistence type="predicted"/>
<evidence type="ECO:0000313" key="2">
    <source>
        <dbReference type="Proteomes" id="UP000005150"/>
    </source>
</evidence>
<dbReference type="AlphaFoldDB" id="I9I9B6"/>
<reference evidence="1 2" key="1">
    <citation type="submission" date="2012-02" db="EMBL/GenBank/DDBJ databases">
        <title>The Genome Sequence of Bacteroides salyersiae CL02T12C01.</title>
        <authorList>
            <consortium name="The Broad Institute Genome Sequencing Platform"/>
            <person name="Earl A."/>
            <person name="Ward D."/>
            <person name="Feldgarden M."/>
            <person name="Gevers D."/>
            <person name="Zitomersky N.L."/>
            <person name="Coyne M.J."/>
            <person name="Comstock L.E."/>
            <person name="Young S.K."/>
            <person name="Zeng Q."/>
            <person name="Gargeya S."/>
            <person name="Fitzgerald M."/>
            <person name="Haas B."/>
            <person name="Abouelleil A."/>
            <person name="Alvarado L."/>
            <person name="Arachchi H.M."/>
            <person name="Berlin A."/>
            <person name="Chapman S.B."/>
            <person name="Gearin G."/>
            <person name="Goldberg J."/>
            <person name="Griggs A."/>
            <person name="Gujja S."/>
            <person name="Hansen M."/>
            <person name="Heiman D."/>
            <person name="Howarth C."/>
            <person name="Larimer J."/>
            <person name="Lui A."/>
            <person name="MacDonald P.J.P."/>
            <person name="McCowen C."/>
            <person name="Montmayeur A."/>
            <person name="Murphy C."/>
            <person name="Neiman D."/>
            <person name="Pearson M."/>
            <person name="Priest M."/>
            <person name="Roberts A."/>
            <person name="Saif S."/>
            <person name="Shea T."/>
            <person name="Sisk P."/>
            <person name="Stolte C."/>
            <person name="Sykes S."/>
            <person name="Wortman J."/>
            <person name="Nusbaum C."/>
            <person name="Birren B."/>
        </authorList>
    </citation>
    <scope>NUCLEOTIDE SEQUENCE [LARGE SCALE GENOMIC DNA]</scope>
    <source>
        <strain evidence="1 2">CL02T12C01</strain>
    </source>
</reference>
<name>I9I9B6_9BACE</name>
<keyword evidence="2" id="KW-1185">Reference proteome</keyword>
<dbReference type="EMBL" id="AGXV01000010">
    <property type="protein sequence ID" value="EIY69654.1"/>
    <property type="molecule type" value="Genomic_DNA"/>
</dbReference>
<gene>
    <name evidence="1" type="ORF">HMPREF1071_00674</name>
</gene>
<organism evidence="1 2">
    <name type="scientific">Bacteroides salyersiae CL02T12C01</name>
    <dbReference type="NCBI Taxonomy" id="997887"/>
    <lineage>
        <taxon>Bacteria</taxon>
        <taxon>Pseudomonadati</taxon>
        <taxon>Bacteroidota</taxon>
        <taxon>Bacteroidia</taxon>
        <taxon>Bacteroidales</taxon>
        <taxon>Bacteroidaceae</taxon>
        <taxon>Bacteroides</taxon>
    </lineage>
</organism>
<comment type="caution">
    <text evidence="1">The sequence shown here is derived from an EMBL/GenBank/DDBJ whole genome shotgun (WGS) entry which is preliminary data.</text>
</comment>
<dbReference type="Proteomes" id="UP000005150">
    <property type="component" value="Unassembled WGS sequence"/>
</dbReference>
<protein>
    <submittedName>
        <fullName evidence="1">Uncharacterized protein</fullName>
    </submittedName>
</protein>